<dbReference type="InterPro" id="IPR058163">
    <property type="entry name" value="LysR-type_TF_proteobact-type"/>
</dbReference>
<dbReference type="SUPFAM" id="SSF46785">
    <property type="entry name" value="Winged helix' DNA-binding domain"/>
    <property type="match status" value="1"/>
</dbReference>
<dbReference type="InterPro" id="IPR036390">
    <property type="entry name" value="WH_DNA-bd_sf"/>
</dbReference>
<evidence type="ECO:0000259" key="5">
    <source>
        <dbReference type="PROSITE" id="PS50931"/>
    </source>
</evidence>
<dbReference type="SUPFAM" id="SSF53850">
    <property type="entry name" value="Periplasmic binding protein-like II"/>
    <property type="match status" value="1"/>
</dbReference>
<dbReference type="Gene3D" id="3.40.190.290">
    <property type="match status" value="1"/>
</dbReference>
<evidence type="ECO:0000256" key="4">
    <source>
        <dbReference type="ARBA" id="ARBA00023163"/>
    </source>
</evidence>
<organism evidence="6 7">
    <name type="scientific">Pragia fontium DSM 5563 = ATCC 49100</name>
    <dbReference type="NCBI Taxonomy" id="1122977"/>
    <lineage>
        <taxon>Bacteria</taxon>
        <taxon>Pseudomonadati</taxon>
        <taxon>Pseudomonadota</taxon>
        <taxon>Gammaproteobacteria</taxon>
        <taxon>Enterobacterales</taxon>
        <taxon>Budviciaceae</taxon>
        <taxon>Pragia</taxon>
    </lineage>
</organism>
<dbReference type="Pfam" id="PF03466">
    <property type="entry name" value="LysR_substrate"/>
    <property type="match status" value="1"/>
</dbReference>
<dbReference type="Gene3D" id="1.10.10.10">
    <property type="entry name" value="Winged helix-like DNA-binding domain superfamily/Winged helix DNA-binding domain"/>
    <property type="match status" value="1"/>
</dbReference>
<dbReference type="InterPro" id="IPR000847">
    <property type="entry name" value="LysR_HTH_N"/>
</dbReference>
<gene>
    <name evidence="6" type="ORF">SAMN02745723_10943</name>
</gene>
<dbReference type="InterPro" id="IPR005119">
    <property type="entry name" value="LysR_subst-bd"/>
</dbReference>
<feature type="domain" description="HTH lysR-type" evidence="5">
    <location>
        <begin position="5"/>
        <end position="62"/>
    </location>
</feature>
<dbReference type="GO" id="GO:0043565">
    <property type="term" value="F:sequence-specific DNA binding"/>
    <property type="evidence" value="ECO:0007669"/>
    <property type="project" value="TreeGrafter"/>
</dbReference>
<dbReference type="GO" id="GO:0006351">
    <property type="term" value="P:DNA-templated transcription"/>
    <property type="evidence" value="ECO:0007669"/>
    <property type="project" value="TreeGrafter"/>
</dbReference>
<dbReference type="RefSeq" id="WP_047779564.1">
    <property type="nucleotide sequence ID" value="NZ_FOLW01000009.1"/>
</dbReference>
<dbReference type="PANTHER" id="PTHR30537:SF35">
    <property type="entry name" value="TRANSCRIPTIONAL REGULATORY PROTEIN"/>
    <property type="match status" value="1"/>
</dbReference>
<comment type="caution">
    <text evidence="6">The sequence shown here is derived from an EMBL/GenBank/DDBJ whole genome shotgun (WGS) entry which is preliminary data.</text>
</comment>
<dbReference type="InterPro" id="IPR036388">
    <property type="entry name" value="WH-like_DNA-bd_sf"/>
</dbReference>
<accession>A0AAJ4WCB8</accession>
<dbReference type="GO" id="GO:0003700">
    <property type="term" value="F:DNA-binding transcription factor activity"/>
    <property type="evidence" value="ECO:0007669"/>
    <property type="project" value="InterPro"/>
</dbReference>
<protein>
    <submittedName>
        <fullName evidence="6">DNA-binding transcriptional regulator, LysR family</fullName>
    </submittedName>
</protein>
<dbReference type="Pfam" id="PF00126">
    <property type="entry name" value="HTH_1"/>
    <property type="match status" value="1"/>
</dbReference>
<dbReference type="CDD" id="cd08422">
    <property type="entry name" value="PBP2_CrgA_like"/>
    <property type="match status" value="1"/>
</dbReference>
<dbReference type="PANTHER" id="PTHR30537">
    <property type="entry name" value="HTH-TYPE TRANSCRIPTIONAL REGULATOR"/>
    <property type="match status" value="1"/>
</dbReference>
<evidence type="ECO:0000313" key="6">
    <source>
        <dbReference type="EMBL" id="SFD16899.1"/>
    </source>
</evidence>
<keyword evidence="2" id="KW-0805">Transcription regulation</keyword>
<proteinExistence type="inferred from homology"/>
<dbReference type="Proteomes" id="UP000226420">
    <property type="component" value="Unassembled WGS sequence"/>
</dbReference>
<dbReference type="PROSITE" id="PS50931">
    <property type="entry name" value="HTH_LYSR"/>
    <property type="match status" value="1"/>
</dbReference>
<name>A0AAJ4WCB8_9GAMM</name>
<keyword evidence="4" id="KW-0804">Transcription</keyword>
<keyword evidence="3 6" id="KW-0238">DNA-binding</keyword>
<evidence type="ECO:0000313" key="7">
    <source>
        <dbReference type="Proteomes" id="UP000226420"/>
    </source>
</evidence>
<evidence type="ECO:0000256" key="3">
    <source>
        <dbReference type="ARBA" id="ARBA00023125"/>
    </source>
</evidence>
<sequence>MNPNISLKQLQIFTKVVYYGGISEAAVKMNLSASAVSKSLSLLEANLGVQLIQRTTRNTCTTKVGDDFYAKIVKILSDLEDSVDTVSYDNNEPRGEIRVTCSLALGTAHLMHIFSEYRKKYSKVRLIVDLSDKFVNLNEGQFDLALRIVKKPPENYAMRELAPINWVYCASAEYLKNRGVPASIRDLKDHDCLVYPGIESAWYYLDDNGEKQLVKSQQEPIQANSSLVLLEAALRSQGIAYLPTYLLGKHIENGDLIPLLKPNLGNGGHHLYALYVPCRYVDYNIRTFVDFIYDWVNPVPWDNWTSVNKR</sequence>
<evidence type="ECO:0000256" key="2">
    <source>
        <dbReference type="ARBA" id="ARBA00023015"/>
    </source>
</evidence>
<dbReference type="EMBL" id="FOLW01000009">
    <property type="protein sequence ID" value="SFD16899.1"/>
    <property type="molecule type" value="Genomic_DNA"/>
</dbReference>
<reference evidence="6 7" key="1">
    <citation type="submission" date="2016-10" db="EMBL/GenBank/DDBJ databases">
        <authorList>
            <person name="Varghese N."/>
            <person name="Submissions S."/>
        </authorList>
    </citation>
    <scope>NUCLEOTIDE SEQUENCE [LARGE SCALE GENOMIC DNA]</scope>
    <source>
        <strain evidence="6 7">DSM 5563</strain>
    </source>
</reference>
<evidence type="ECO:0000256" key="1">
    <source>
        <dbReference type="ARBA" id="ARBA00009437"/>
    </source>
</evidence>
<comment type="similarity">
    <text evidence="1">Belongs to the LysR transcriptional regulatory family.</text>
</comment>
<dbReference type="AlphaFoldDB" id="A0AAJ4WCB8"/>